<gene>
    <name evidence="12" type="ORF">AVEN_12545_1</name>
</gene>
<keyword evidence="8" id="KW-0539">Nucleus</keyword>
<dbReference type="GO" id="GO:0008380">
    <property type="term" value="P:RNA splicing"/>
    <property type="evidence" value="ECO:0007669"/>
    <property type="project" value="UniProtKB-KW"/>
</dbReference>
<dbReference type="InterPro" id="IPR029338">
    <property type="entry name" value="TSSC4"/>
</dbReference>
<evidence type="ECO:0000256" key="5">
    <source>
        <dbReference type="ARBA" id="ARBA00022664"/>
    </source>
</evidence>
<evidence type="ECO:0000256" key="10">
    <source>
        <dbReference type="ARBA" id="ARBA00045970"/>
    </source>
</evidence>
<feature type="compositionally biased region" description="Polar residues" evidence="11">
    <location>
        <begin position="195"/>
        <end position="205"/>
    </location>
</feature>
<evidence type="ECO:0000256" key="11">
    <source>
        <dbReference type="SAM" id="MobiDB-lite"/>
    </source>
</evidence>
<dbReference type="GO" id="GO:0005737">
    <property type="term" value="C:cytoplasm"/>
    <property type="evidence" value="ECO:0007669"/>
    <property type="project" value="UniProtKB-SubCell"/>
</dbReference>
<evidence type="ECO:0000313" key="13">
    <source>
        <dbReference type="Proteomes" id="UP000499080"/>
    </source>
</evidence>
<dbReference type="PANTHER" id="PTHR13445:SF3">
    <property type="entry name" value="U5 SMALL NUCLEAR RIBONUCLEOPROTEIN TSSC4"/>
    <property type="match status" value="1"/>
</dbReference>
<comment type="function">
    <text evidence="10">Protein associated with the U5 snRNP, during its maturation and its post-splicing recycling and which is required for spliceosomal tri-snRNP complex assembly in the nucleus. Has a molecular sequestering activity and transiently hinders SNRNP200 binding sites for constitutive splicing factors that intervene later during the assembly of the spliceosome and splicing. Together with its molecular sequestering activity, may also function as a molecular adapter and placeholder, coordinating the assembly of the U5 snRNP and its association with the U4/U6 di-snRNP.</text>
</comment>
<feature type="compositionally biased region" description="Low complexity" evidence="11">
    <location>
        <begin position="211"/>
        <end position="222"/>
    </location>
</feature>
<comment type="caution">
    <text evidence="12">The sequence shown here is derived from an EMBL/GenBank/DDBJ whole genome shotgun (WGS) entry which is preliminary data.</text>
</comment>
<keyword evidence="6" id="KW-0747">Spliceosome</keyword>
<evidence type="ECO:0000256" key="8">
    <source>
        <dbReference type="ARBA" id="ARBA00023242"/>
    </source>
</evidence>
<feature type="region of interest" description="Disordered" evidence="11">
    <location>
        <begin position="67"/>
        <end position="88"/>
    </location>
</feature>
<reference evidence="12 13" key="1">
    <citation type="journal article" date="2019" name="Sci. Rep.">
        <title>Orb-weaving spider Araneus ventricosus genome elucidates the spidroin gene catalogue.</title>
        <authorList>
            <person name="Kono N."/>
            <person name="Nakamura H."/>
            <person name="Ohtoshi R."/>
            <person name="Moran D.A.P."/>
            <person name="Shinohara A."/>
            <person name="Yoshida Y."/>
            <person name="Fujiwara M."/>
            <person name="Mori M."/>
            <person name="Tomita M."/>
            <person name="Arakawa K."/>
        </authorList>
    </citation>
    <scope>NUCLEOTIDE SEQUENCE [LARGE SCALE GENOMIC DNA]</scope>
</reference>
<dbReference type="GO" id="GO:0005681">
    <property type="term" value="C:spliceosomal complex"/>
    <property type="evidence" value="ECO:0007669"/>
    <property type="project" value="UniProtKB-KW"/>
</dbReference>
<organism evidence="12 13">
    <name type="scientific">Araneus ventricosus</name>
    <name type="common">Orbweaver spider</name>
    <name type="synonym">Epeira ventricosa</name>
    <dbReference type="NCBI Taxonomy" id="182803"/>
    <lineage>
        <taxon>Eukaryota</taxon>
        <taxon>Metazoa</taxon>
        <taxon>Ecdysozoa</taxon>
        <taxon>Arthropoda</taxon>
        <taxon>Chelicerata</taxon>
        <taxon>Arachnida</taxon>
        <taxon>Araneae</taxon>
        <taxon>Araneomorphae</taxon>
        <taxon>Entelegynae</taxon>
        <taxon>Araneoidea</taxon>
        <taxon>Araneidae</taxon>
        <taxon>Araneus</taxon>
    </lineage>
</organism>
<comment type="subcellular location">
    <subcellularLocation>
        <location evidence="2">Cytoplasm</location>
    </subcellularLocation>
    <subcellularLocation>
        <location evidence="1">Nucleus</location>
    </subcellularLocation>
</comment>
<keyword evidence="4" id="KW-0963">Cytoplasm</keyword>
<evidence type="ECO:0000256" key="3">
    <source>
        <dbReference type="ARBA" id="ARBA00010362"/>
    </source>
</evidence>
<keyword evidence="7" id="KW-0508">mRNA splicing</keyword>
<evidence type="ECO:0000313" key="12">
    <source>
        <dbReference type="EMBL" id="GBL76855.1"/>
    </source>
</evidence>
<sequence>MKKTFILSPHLNKRLISTLMSSKNNSSENYGFSLKSTSEFAARSGDVFGKLQVLEKKHETWISENETVESYEEPNTLDTQEDSEAFKKPLPARQWKRKCLESQDADKNEQVPNFFKKPFPVKQKSSVPQFKLQPQKWKKYSLENIPLSSDATNTAVALQFIDEIRRHKEQPESNISENSDKIVFNKPLQKKQKTAPDSTSNSSPLDSFKCTVTSSQVDSTSSENKSRSLSITLSHLEEEDYYE</sequence>
<dbReference type="Pfam" id="PF15264">
    <property type="entry name" value="TSSC4"/>
    <property type="match status" value="1"/>
</dbReference>
<keyword evidence="5" id="KW-0507">mRNA processing</keyword>
<evidence type="ECO:0000256" key="4">
    <source>
        <dbReference type="ARBA" id="ARBA00022490"/>
    </source>
</evidence>
<dbReference type="AlphaFoldDB" id="A0A4Y2AC62"/>
<name>A0A4Y2AC62_ARAVE</name>
<comment type="similarity">
    <text evidence="3">Belongs to the TSSC4 family.</text>
</comment>
<feature type="region of interest" description="Disordered" evidence="11">
    <location>
        <begin position="169"/>
        <end position="243"/>
    </location>
</feature>
<evidence type="ECO:0000256" key="2">
    <source>
        <dbReference type="ARBA" id="ARBA00004496"/>
    </source>
</evidence>
<dbReference type="EMBL" id="BGPR01000011">
    <property type="protein sequence ID" value="GBL76855.1"/>
    <property type="molecule type" value="Genomic_DNA"/>
</dbReference>
<evidence type="ECO:0000256" key="9">
    <source>
        <dbReference type="ARBA" id="ARBA00035304"/>
    </source>
</evidence>
<keyword evidence="13" id="KW-1185">Reference proteome</keyword>
<dbReference type="OrthoDB" id="1906282at2759"/>
<evidence type="ECO:0000256" key="1">
    <source>
        <dbReference type="ARBA" id="ARBA00004123"/>
    </source>
</evidence>
<proteinExistence type="inferred from homology"/>
<evidence type="ECO:0000256" key="6">
    <source>
        <dbReference type="ARBA" id="ARBA00022728"/>
    </source>
</evidence>
<dbReference type="PANTHER" id="PTHR13445">
    <property type="entry name" value="TUMOR SUPPRESSING SUBTRANSFERABLE CANDIDATE 4 TSSC4"/>
    <property type="match status" value="1"/>
</dbReference>
<dbReference type="GO" id="GO:0006397">
    <property type="term" value="P:mRNA processing"/>
    <property type="evidence" value="ECO:0007669"/>
    <property type="project" value="UniProtKB-KW"/>
</dbReference>
<dbReference type="Proteomes" id="UP000499080">
    <property type="component" value="Unassembled WGS sequence"/>
</dbReference>
<accession>A0A4Y2AC62</accession>
<evidence type="ECO:0000256" key="7">
    <source>
        <dbReference type="ARBA" id="ARBA00023187"/>
    </source>
</evidence>
<protein>
    <recommendedName>
        <fullName evidence="9">U5 small nuclear ribonucleoprotein TSSC4</fullName>
    </recommendedName>
</protein>